<accession>A0A8K0HBV5</accession>
<reference evidence="1" key="1">
    <citation type="submission" date="2020-03" db="EMBL/GenBank/DDBJ databases">
        <title>A high-quality chromosome-level genome assembly of a woody plant with both climbing and erect habits, Rhamnella rubrinervis.</title>
        <authorList>
            <person name="Lu Z."/>
            <person name="Yang Y."/>
            <person name="Zhu X."/>
            <person name="Sun Y."/>
        </authorList>
    </citation>
    <scope>NUCLEOTIDE SEQUENCE</scope>
    <source>
        <strain evidence="1">BYM</strain>
        <tissue evidence="1">Leaf</tissue>
    </source>
</reference>
<dbReference type="EMBL" id="VOIH02000004">
    <property type="protein sequence ID" value="KAF3449732.1"/>
    <property type="molecule type" value="Genomic_DNA"/>
</dbReference>
<proteinExistence type="predicted"/>
<gene>
    <name evidence="1" type="ORF">FNV43_RR10463</name>
</gene>
<name>A0A8K0HBV5_9ROSA</name>
<evidence type="ECO:0000313" key="1">
    <source>
        <dbReference type="EMBL" id="KAF3449732.1"/>
    </source>
</evidence>
<sequence>MDIKIDRVSKALNNLYNNFNNFKLVSMQEFKSMNKTIHSMFDYVRKGYHSSDHDTNIYDASDMPVDKENAKRYHQFSANEGDIAVQYVTPLRRHIVSHD</sequence>
<dbReference type="AlphaFoldDB" id="A0A8K0HBV5"/>
<comment type="caution">
    <text evidence="1">The sequence shown here is derived from an EMBL/GenBank/DDBJ whole genome shotgun (WGS) entry which is preliminary data.</text>
</comment>
<protein>
    <submittedName>
        <fullName evidence="1">Uncharacterized protein</fullName>
    </submittedName>
</protein>
<dbReference type="Proteomes" id="UP000796880">
    <property type="component" value="Unassembled WGS sequence"/>
</dbReference>
<organism evidence="1 2">
    <name type="scientific">Rhamnella rubrinervis</name>
    <dbReference type="NCBI Taxonomy" id="2594499"/>
    <lineage>
        <taxon>Eukaryota</taxon>
        <taxon>Viridiplantae</taxon>
        <taxon>Streptophyta</taxon>
        <taxon>Embryophyta</taxon>
        <taxon>Tracheophyta</taxon>
        <taxon>Spermatophyta</taxon>
        <taxon>Magnoliopsida</taxon>
        <taxon>eudicotyledons</taxon>
        <taxon>Gunneridae</taxon>
        <taxon>Pentapetalae</taxon>
        <taxon>rosids</taxon>
        <taxon>fabids</taxon>
        <taxon>Rosales</taxon>
        <taxon>Rhamnaceae</taxon>
        <taxon>rhamnoid group</taxon>
        <taxon>Rhamneae</taxon>
        <taxon>Rhamnella</taxon>
    </lineage>
</organism>
<keyword evidence="2" id="KW-1185">Reference proteome</keyword>
<evidence type="ECO:0000313" key="2">
    <source>
        <dbReference type="Proteomes" id="UP000796880"/>
    </source>
</evidence>